<dbReference type="Proteomes" id="UP000296706">
    <property type="component" value="Chromosome"/>
</dbReference>
<dbReference type="CDD" id="cd05374">
    <property type="entry name" value="17beta-HSD-like_SDR_c"/>
    <property type="match status" value="1"/>
</dbReference>
<protein>
    <submittedName>
        <fullName evidence="4">SDR family oxidoreductase</fullName>
    </submittedName>
</protein>
<keyword evidence="5" id="KW-1185">Reference proteome</keyword>
<dbReference type="AlphaFoldDB" id="A0A4D6HJD1"/>
<dbReference type="OrthoDB" id="10157at2157"/>
<accession>A0A4D6HJD1</accession>
<evidence type="ECO:0000256" key="3">
    <source>
        <dbReference type="RuleBase" id="RU000363"/>
    </source>
</evidence>
<gene>
    <name evidence="4" type="ORF">DV733_16995</name>
</gene>
<dbReference type="GO" id="GO:0016491">
    <property type="term" value="F:oxidoreductase activity"/>
    <property type="evidence" value="ECO:0007669"/>
    <property type="project" value="UniProtKB-KW"/>
</dbReference>
<dbReference type="EMBL" id="CP031310">
    <property type="protein sequence ID" value="QCC52827.1"/>
    <property type="molecule type" value="Genomic_DNA"/>
</dbReference>
<dbReference type="PRINTS" id="PR00080">
    <property type="entry name" value="SDRFAMILY"/>
</dbReference>
<dbReference type="RefSeq" id="WP_049993143.1">
    <property type="nucleotide sequence ID" value="NZ_CP031310.1"/>
</dbReference>
<evidence type="ECO:0000313" key="5">
    <source>
        <dbReference type="Proteomes" id="UP000296706"/>
    </source>
</evidence>
<evidence type="ECO:0000256" key="1">
    <source>
        <dbReference type="ARBA" id="ARBA00006484"/>
    </source>
</evidence>
<dbReference type="STRING" id="1457250.GCA_000755225_02283"/>
<dbReference type="Gene3D" id="3.40.50.720">
    <property type="entry name" value="NAD(P)-binding Rossmann-like Domain"/>
    <property type="match status" value="1"/>
</dbReference>
<dbReference type="PROSITE" id="PS00061">
    <property type="entry name" value="ADH_SHORT"/>
    <property type="match status" value="1"/>
</dbReference>
<dbReference type="PRINTS" id="PR00081">
    <property type="entry name" value="GDHRDH"/>
</dbReference>
<dbReference type="PANTHER" id="PTHR44169:SF6">
    <property type="entry name" value="NADPH-DEPENDENT 1-ACYLDIHYDROXYACETONE PHOSPHATE REDUCTASE"/>
    <property type="match status" value="1"/>
</dbReference>
<comment type="similarity">
    <text evidence="1 3">Belongs to the short-chain dehydrogenases/reductases (SDR) family.</text>
</comment>
<dbReference type="InterPro" id="IPR002347">
    <property type="entry name" value="SDR_fam"/>
</dbReference>
<dbReference type="KEGG" id="hsn:DV733_16995"/>
<dbReference type="Pfam" id="PF00106">
    <property type="entry name" value="adh_short"/>
    <property type="match status" value="1"/>
</dbReference>
<sequence length="276" mass="30338">MEKTVLITGCSSGIGRATAEDFLDDEWTVYATARDANDLAELADIGCRTAELDVTNAREIERVVERIIDEQGRLDVLVNNAGTVQFGPVEDVPTDAVHDQFDVNVYGPHRLIREVLPHMRERERGRIINVSSAVGLLSTPGEGVYSSSKFALEGMSDALRNEVDQYGIDVVLVEPGPVATEFESRVAASKARLDRSGAYDSIYDVQEEREDIEASDTFGMPPAAVAAVITDAAVVSDPDPRYPVGRIAKVCALARHLPSRWRDRVWALLRRVTSLR</sequence>
<evidence type="ECO:0000313" key="4">
    <source>
        <dbReference type="EMBL" id="QCC52827.1"/>
    </source>
</evidence>
<dbReference type="SUPFAM" id="SSF51735">
    <property type="entry name" value="NAD(P)-binding Rossmann-fold domains"/>
    <property type="match status" value="1"/>
</dbReference>
<name>A0A4D6HJD1_9EURY</name>
<proteinExistence type="inferred from homology"/>
<evidence type="ECO:0000256" key="2">
    <source>
        <dbReference type="ARBA" id="ARBA00023002"/>
    </source>
</evidence>
<dbReference type="InterPro" id="IPR036291">
    <property type="entry name" value="NAD(P)-bd_dom_sf"/>
</dbReference>
<dbReference type="GeneID" id="39849592"/>
<dbReference type="PANTHER" id="PTHR44169">
    <property type="entry name" value="NADPH-DEPENDENT 1-ACYLDIHYDROXYACETONE PHOSPHATE REDUCTASE"/>
    <property type="match status" value="1"/>
</dbReference>
<dbReference type="InterPro" id="IPR020904">
    <property type="entry name" value="Sc_DH/Rdtase_CS"/>
</dbReference>
<organism evidence="4 5">
    <name type="scientific">Halapricum salinum</name>
    <dbReference type="NCBI Taxonomy" id="1457250"/>
    <lineage>
        <taxon>Archaea</taxon>
        <taxon>Methanobacteriati</taxon>
        <taxon>Methanobacteriota</taxon>
        <taxon>Stenosarchaea group</taxon>
        <taxon>Halobacteria</taxon>
        <taxon>Halobacteriales</taxon>
        <taxon>Haloarculaceae</taxon>
        <taxon>Halapricum</taxon>
    </lineage>
</organism>
<keyword evidence="2" id="KW-0560">Oxidoreductase</keyword>
<reference evidence="4 5" key="1">
    <citation type="journal article" date="2019" name="Nat. Commun.">
        <title>A new type of DNA phosphorothioation-based antiviral system in archaea.</title>
        <authorList>
            <person name="Xiong L."/>
            <person name="Liu S."/>
            <person name="Chen S."/>
            <person name="Xiao Y."/>
            <person name="Zhu B."/>
            <person name="Gao Y."/>
            <person name="Zhang Y."/>
            <person name="Chen B."/>
            <person name="Luo J."/>
            <person name="Deng Z."/>
            <person name="Chen X."/>
            <person name="Wang L."/>
            <person name="Chen S."/>
        </authorList>
    </citation>
    <scope>NUCLEOTIDE SEQUENCE [LARGE SCALE GENOMIC DNA]</scope>
    <source>
        <strain evidence="4 5">CBA1105</strain>
    </source>
</reference>